<dbReference type="PANTHER" id="PTHR13405">
    <property type="entry name" value="NUCLEAR PORE COMPLEX PROTEIN NUP133"/>
    <property type="match status" value="1"/>
</dbReference>
<proteinExistence type="inferred from homology"/>
<dbReference type="GO" id="GO:0031080">
    <property type="term" value="C:nuclear pore outer ring"/>
    <property type="evidence" value="ECO:0007669"/>
    <property type="project" value="TreeGrafter"/>
</dbReference>
<dbReference type="GO" id="GO:0017056">
    <property type="term" value="F:structural constituent of nuclear pore"/>
    <property type="evidence" value="ECO:0007669"/>
    <property type="project" value="InterPro"/>
</dbReference>
<organism evidence="6 7">
    <name type="scientific">Heligmosomoides polygyrus</name>
    <name type="common">Parasitic roundworm</name>
    <dbReference type="NCBI Taxonomy" id="6339"/>
    <lineage>
        <taxon>Eukaryota</taxon>
        <taxon>Metazoa</taxon>
        <taxon>Ecdysozoa</taxon>
        <taxon>Nematoda</taxon>
        <taxon>Chromadorea</taxon>
        <taxon>Rhabditida</taxon>
        <taxon>Rhabditina</taxon>
        <taxon>Rhabditomorpha</taxon>
        <taxon>Strongyloidea</taxon>
        <taxon>Heligmosomidae</taxon>
        <taxon>Heligmosomoides</taxon>
    </lineage>
</organism>
<accession>A0A183GEQ9</accession>
<keyword evidence="3" id="KW-0813">Transport</keyword>
<keyword evidence="4" id="KW-0539">Nucleus</keyword>
<dbReference type="Proteomes" id="UP000050761">
    <property type="component" value="Unassembled WGS sequence"/>
</dbReference>
<reference evidence="7" key="2">
    <citation type="submission" date="2019-09" db="UniProtKB">
        <authorList>
            <consortium name="WormBaseParasite"/>
        </authorList>
    </citation>
    <scope>IDENTIFICATION</scope>
</reference>
<dbReference type="InterPro" id="IPR037624">
    <property type="entry name" value="Nup133-like"/>
</dbReference>
<dbReference type="WBParaSite" id="HPBE_0002083301-mRNA-1">
    <property type="protein sequence ID" value="HPBE_0002083301-mRNA-1"/>
    <property type="gene ID" value="HPBE_0002083301"/>
</dbReference>
<dbReference type="AlphaFoldDB" id="A0A183GEQ9"/>
<dbReference type="GO" id="GO:0006606">
    <property type="term" value="P:protein import into nucleus"/>
    <property type="evidence" value="ECO:0007669"/>
    <property type="project" value="TreeGrafter"/>
</dbReference>
<evidence type="ECO:0000313" key="5">
    <source>
        <dbReference type="EMBL" id="VDP22047.1"/>
    </source>
</evidence>
<dbReference type="PANTHER" id="PTHR13405:SF11">
    <property type="entry name" value="NUCLEAR PORE COMPLEX PROTEIN NUP133"/>
    <property type="match status" value="1"/>
</dbReference>
<evidence type="ECO:0000256" key="2">
    <source>
        <dbReference type="ARBA" id="ARBA00005569"/>
    </source>
</evidence>
<dbReference type="InterPro" id="IPR015943">
    <property type="entry name" value="WD40/YVTN_repeat-like_dom_sf"/>
</dbReference>
<dbReference type="EMBL" id="UZAH01032478">
    <property type="protein sequence ID" value="VDP22047.1"/>
    <property type="molecule type" value="Genomic_DNA"/>
</dbReference>
<accession>A0A3P8B490</accession>
<protein>
    <submittedName>
        <fullName evidence="7">Nucleoporin_N domain-containing protein</fullName>
    </submittedName>
</protein>
<dbReference type="Gene3D" id="2.130.10.10">
    <property type="entry name" value="YVTN repeat-like/Quinoprotein amine dehydrogenase"/>
    <property type="match status" value="1"/>
</dbReference>
<dbReference type="SUPFAM" id="SSF117289">
    <property type="entry name" value="Nucleoporin domain"/>
    <property type="match status" value="1"/>
</dbReference>
<evidence type="ECO:0000256" key="4">
    <source>
        <dbReference type="ARBA" id="ARBA00023242"/>
    </source>
</evidence>
<comment type="similarity">
    <text evidence="2">Belongs to the nucleoporin Nup133 family.</text>
</comment>
<name>A0A183GEQ9_HELPZ</name>
<reference evidence="5 6" key="1">
    <citation type="submission" date="2018-11" db="EMBL/GenBank/DDBJ databases">
        <authorList>
            <consortium name="Pathogen Informatics"/>
        </authorList>
    </citation>
    <scope>NUCLEOTIDE SEQUENCE [LARGE SCALE GENOMIC DNA]</scope>
</reference>
<dbReference type="GO" id="GO:0016973">
    <property type="term" value="P:poly(A)+ mRNA export from nucleus"/>
    <property type="evidence" value="ECO:0007669"/>
    <property type="project" value="TreeGrafter"/>
</dbReference>
<gene>
    <name evidence="5" type="ORF">HPBE_LOCUS20832</name>
</gene>
<evidence type="ECO:0000256" key="3">
    <source>
        <dbReference type="ARBA" id="ARBA00022448"/>
    </source>
</evidence>
<dbReference type="OrthoDB" id="103454at2759"/>
<sequence>MAKSNPEDELELVLDRTPIKYPALVMETFLSIGKNEFRDDCAALSDEYCWMVSKQHIFVWSKEGDAGRQSAPLPLPPSGLPHSARSVVVYKKGRVRPPGLLVVSGEGVARHWPSIESSVHDEAVIDLASEVTLSVQLLDLSARSKLTKLKYIESMLVL</sequence>
<comment type="subcellular location">
    <subcellularLocation>
        <location evidence="1">Nucleus</location>
    </subcellularLocation>
</comment>
<evidence type="ECO:0000313" key="7">
    <source>
        <dbReference type="WBParaSite" id="HPBE_0002083301-mRNA-1"/>
    </source>
</evidence>
<evidence type="ECO:0000313" key="6">
    <source>
        <dbReference type="Proteomes" id="UP000050761"/>
    </source>
</evidence>
<dbReference type="GO" id="GO:0000972">
    <property type="term" value="P:transcription-dependent tethering of RNA polymerase II gene DNA at nuclear periphery"/>
    <property type="evidence" value="ECO:0007669"/>
    <property type="project" value="TreeGrafter"/>
</dbReference>
<keyword evidence="6" id="KW-1185">Reference proteome</keyword>
<evidence type="ECO:0000256" key="1">
    <source>
        <dbReference type="ARBA" id="ARBA00004123"/>
    </source>
</evidence>